<dbReference type="PANTHER" id="PTHR34610:SF4">
    <property type="entry name" value="SLL8027 PROTEIN"/>
    <property type="match status" value="1"/>
</dbReference>
<evidence type="ECO:0000313" key="2">
    <source>
        <dbReference type="EMBL" id="XCM39610.1"/>
    </source>
</evidence>
<dbReference type="EMBL" id="CP159837">
    <property type="protein sequence ID" value="XCM39610.1"/>
    <property type="molecule type" value="Genomic_DNA"/>
</dbReference>
<dbReference type="InterPro" id="IPR002716">
    <property type="entry name" value="PIN_dom"/>
</dbReference>
<dbReference type="InterPro" id="IPR029060">
    <property type="entry name" value="PIN-like_dom_sf"/>
</dbReference>
<dbReference type="SUPFAM" id="SSF88723">
    <property type="entry name" value="PIN domain-like"/>
    <property type="match status" value="1"/>
</dbReference>
<dbReference type="PANTHER" id="PTHR34610">
    <property type="entry name" value="SSL7007 PROTEIN"/>
    <property type="match status" value="1"/>
</dbReference>
<reference evidence="2" key="1">
    <citation type="submission" date="2024-07" db="EMBL/GenBank/DDBJ databases">
        <authorList>
            <person name="Kim Y.J."/>
            <person name="Jeong J.Y."/>
        </authorList>
    </citation>
    <scope>NUCLEOTIDE SEQUENCE</scope>
    <source>
        <strain evidence="2">GIHE-MW2</strain>
    </source>
</reference>
<dbReference type="NCBIfam" id="TIGR00305">
    <property type="entry name" value="putative toxin-antitoxin system toxin component, PIN family"/>
    <property type="match status" value="1"/>
</dbReference>
<accession>A0AAU8JN78</accession>
<proteinExistence type="predicted"/>
<feature type="domain" description="PIN" evidence="1">
    <location>
        <begin position="1"/>
        <end position="117"/>
    </location>
</feature>
<dbReference type="Pfam" id="PF13470">
    <property type="entry name" value="PIN_3"/>
    <property type="match status" value="1"/>
</dbReference>
<dbReference type="SMART" id="SM00670">
    <property type="entry name" value="PINc"/>
    <property type="match status" value="1"/>
</dbReference>
<dbReference type="RefSeq" id="WP_054469987.1">
    <property type="nucleotide sequence ID" value="NZ_CP159837.1"/>
</dbReference>
<protein>
    <submittedName>
        <fullName evidence="2">Toxin-antitoxin system toxin component, PIN family</fullName>
    </submittedName>
</protein>
<evidence type="ECO:0000259" key="1">
    <source>
        <dbReference type="SMART" id="SM00670"/>
    </source>
</evidence>
<sequence>MRVVLDTNTVISGLFWRGKPFQILELMRSGTITVYTSEAILEELLDVLKRPKFSKRLAILNVSPQQVVNRFIEWVEVVEVGEVKKIVISDPDDDQIIACARSVNADFIISGDADILDIKEKVTIPIVTSGEFLDILAV</sequence>
<gene>
    <name evidence="2" type="ORF">ABWT76_002554</name>
</gene>
<dbReference type="AlphaFoldDB" id="A0AAU8JN78"/>
<dbReference type="InterPro" id="IPR002850">
    <property type="entry name" value="PIN_toxin-like"/>
</dbReference>
<dbReference type="Gene3D" id="3.40.50.1010">
    <property type="entry name" value="5'-nuclease"/>
    <property type="match status" value="1"/>
</dbReference>
<organism evidence="2">
    <name type="scientific">Planktothricoides raciborskii GIHE-MW2</name>
    <dbReference type="NCBI Taxonomy" id="2792601"/>
    <lineage>
        <taxon>Bacteria</taxon>
        <taxon>Bacillati</taxon>
        <taxon>Cyanobacteriota</taxon>
        <taxon>Cyanophyceae</taxon>
        <taxon>Oscillatoriophycideae</taxon>
        <taxon>Oscillatoriales</taxon>
        <taxon>Oscillatoriaceae</taxon>
        <taxon>Planktothricoides</taxon>
    </lineage>
</organism>
<name>A0AAU8JN78_9CYAN</name>